<feature type="transmembrane region" description="Helical" evidence="1">
    <location>
        <begin position="7"/>
        <end position="26"/>
    </location>
</feature>
<feature type="transmembrane region" description="Helical" evidence="1">
    <location>
        <begin position="32"/>
        <end position="50"/>
    </location>
</feature>
<dbReference type="STRING" id="890420.SAMN05216226_10392"/>
<dbReference type="AlphaFoldDB" id="A0A1G8TL67"/>
<dbReference type="Proteomes" id="UP000198856">
    <property type="component" value="Unassembled WGS sequence"/>
</dbReference>
<keyword evidence="1" id="KW-1133">Transmembrane helix</keyword>
<keyword evidence="3" id="KW-1185">Reference proteome</keyword>
<accession>A0A1G8TL67</accession>
<sequence>MSDSTQTWAVLSVVGLGLTSASLLLSDSLPAVVGYSFLGLAVVLGILAVWQADRETALM</sequence>
<evidence type="ECO:0000313" key="3">
    <source>
        <dbReference type="Proteomes" id="UP000198856"/>
    </source>
</evidence>
<proteinExistence type="predicted"/>
<keyword evidence="1" id="KW-0812">Transmembrane</keyword>
<keyword evidence="1" id="KW-0472">Membrane</keyword>
<dbReference type="RefSeq" id="WP_092699658.1">
    <property type="nucleotide sequence ID" value="NZ_FNFC01000003.1"/>
</dbReference>
<name>A0A1G8TL67_9EURY</name>
<evidence type="ECO:0000256" key="1">
    <source>
        <dbReference type="SAM" id="Phobius"/>
    </source>
</evidence>
<evidence type="ECO:0000313" key="2">
    <source>
        <dbReference type="EMBL" id="SDJ41410.1"/>
    </source>
</evidence>
<organism evidence="2 3">
    <name type="scientific">Halovenus aranensis</name>
    <dbReference type="NCBI Taxonomy" id="890420"/>
    <lineage>
        <taxon>Archaea</taxon>
        <taxon>Methanobacteriati</taxon>
        <taxon>Methanobacteriota</taxon>
        <taxon>Stenosarchaea group</taxon>
        <taxon>Halobacteria</taxon>
        <taxon>Halobacteriales</taxon>
        <taxon>Haloarculaceae</taxon>
        <taxon>Halovenus</taxon>
    </lineage>
</organism>
<dbReference type="EMBL" id="FNFC01000003">
    <property type="protein sequence ID" value="SDJ41410.1"/>
    <property type="molecule type" value="Genomic_DNA"/>
</dbReference>
<protein>
    <submittedName>
        <fullName evidence="2">Uncharacterized protein</fullName>
    </submittedName>
</protein>
<gene>
    <name evidence="2" type="ORF">SAMN05216226_10392</name>
</gene>
<reference evidence="2 3" key="1">
    <citation type="submission" date="2016-10" db="EMBL/GenBank/DDBJ databases">
        <authorList>
            <person name="de Groot N.N."/>
        </authorList>
    </citation>
    <scope>NUCLEOTIDE SEQUENCE [LARGE SCALE GENOMIC DNA]</scope>
    <source>
        <strain evidence="2 3">IBRC-M10015</strain>
    </source>
</reference>